<reference evidence="1 2" key="1">
    <citation type="submission" date="2024-04" db="EMBL/GenBank/DDBJ databases">
        <title>Phyllosticta paracitricarpa is synonymous to the EU quarantine fungus P. citricarpa based on phylogenomic analyses.</title>
        <authorList>
            <consortium name="Lawrence Berkeley National Laboratory"/>
            <person name="Van Ingen-Buijs V.A."/>
            <person name="Van Westerhoven A.C."/>
            <person name="Haridas S."/>
            <person name="Skiadas P."/>
            <person name="Martin F."/>
            <person name="Groenewald J.Z."/>
            <person name="Crous P.W."/>
            <person name="Seidl M.F."/>
        </authorList>
    </citation>
    <scope>NUCLEOTIDE SEQUENCE [LARGE SCALE GENOMIC DNA]</scope>
    <source>
        <strain evidence="1 2">CBS 123371</strain>
    </source>
</reference>
<sequence length="94" mass="10502">MSPFFSFFFFFRLFLSISLSSHLVHSLYFLAFLHHLFPATLARRALSPVCKAPAPQGLPIFTSVITHCRPLFISQQGSPFPLRVPSSPLSGPQP</sequence>
<evidence type="ECO:0000313" key="2">
    <source>
        <dbReference type="Proteomes" id="UP001363622"/>
    </source>
</evidence>
<organism evidence="1 2">
    <name type="scientific">Phyllosticta citriasiana</name>
    <dbReference type="NCBI Taxonomy" id="595635"/>
    <lineage>
        <taxon>Eukaryota</taxon>
        <taxon>Fungi</taxon>
        <taxon>Dikarya</taxon>
        <taxon>Ascomycota</taxon>
        <taxon>Pezizomycotina</taxon>
        <taxon>Dothideomycetes</taxon>
        <taxon>Dothideomycetes incertae sedis</taxon>
        <taxon>Botryosphaeriales</taxon>
        <taxon>Phyllostictaceae</taxon>
        <taxon>Phyllosticta</taxon>
    </lineage>
</organism>
<evidence type="ECO:0008006" key="3">
    <source>
        <dbReference type="Google" id="ProtNLM"/>
    </source>
</evidence>
<dbReference type="EMBL" id="JBBPHU010000005">
    <property type="protein sequence ID" value="KAK7517409.1"/>
    <property type="molecule type" value="Genomic_DNA"/>
</dbReference>
<dbReference type="Proteomes" id="UP001363622">
    <property type="component" value="Unassembled WGS sequence"/>
</dbReference>
<accession>A0ABR1KRH3</accession>
<protein>
    <recommendedName>
        <fullName evidence="3">Secreted protein</fullName>
    </recommendedName>
</protein>
<proteinExistence type="predicted"/>
<keyword evidence="2" id="KW-1185">Reference proteome</keyword>
<gene>
    <name evidence="1" type="ORF">IWZ03DRAFT_376102</name>
</gene>
<evidence type="ECO:0000313" key="1">
    <source>
        <dbReference type="EMBL" id="KAK7517409.1"/>
    </source>
</evidence>
<name>A0ABR1KRH3_9PEZI</name>
<comment type="caution">
    <text evidence="1">The sequence shown here is derived from an EMBL/GenBank/DDBJ whole genome shotgun (WGS) entry which is preliminary data.</text>
</comment>